<comment type="similarity">
    <text evidence="1">Belongs to the NAD(P)-dependent epimerase/dehydratase family.</text>
</comment>
<sequence>MKKILITGAFGLVGTDLRKALQKKYSSKAIVALNHKTSGINYGEIVEHGDVRDKNVLSKIIKKHHVTEIYHLAGLLSVSSEKNPSLAWEVNLGGLKNILDLGVMHKIKIFWPSSIAAFGPSTPKDHTPQHTILEPTTMYGVNKVAGELLCQYYFLKHGLDVRSLRYPGLIGYNAPPGDGTTEYSVHIFYGAIRNKNYSIFLKKDARLPMMYIDDAIEGTINLMNAPSKKITIRTSYNFAAVSFTPEELVKEIIKFVPGFTHDYKPDHRQRIADSWPRSIDDREARKDWGWKPKYNLSKMTKVMYEGLKKKLEQSK</sequence>
<organism evidence="3 4">
    <name type="scientific">Candidatus Roizmanbacteria bacterium RIFOXYD1_FULL_38_12</name>
    <dbReference type="NCBI Taxonomy" id="1802093"/>
    <lineage>
        <taxon>Bacteria</taxon>
        <taxon>Candidatus Roizmaniibacteriota</taxon>
    </lineage>
</organism>
<dbReference type="Proteomes" id="UP000177050">
    <property type="component" value="Unassembled WGS sequence"/>
</dbReference>
<dbReference type="InterPro" id="IPR001509">
    <property type="entry name" value="Epimerase_deHydtase"/>
</dbReference>
<dbReference type="GO" id="GO:0006567">
    <property type="term" value="P:L-threonine catabolic process"/>
    <property type="evidence" value="ECO:0007669"/>
    <property type="project" value="TreeGrafter"/>
</dbReference>
<dbReference type="AlphaFoldDB" id="A0A1F7L223"/>
<dbReference type="EMBL" id="MGBR01000001">
    <property type="protein sequence ID" value="OGK74173.1"/>
    <property type="molecule type" value="Genomic_DNA"/>
</dbReference>
<gene>
    <name evidence="3" type="ORF">A3K52_05395</name>
</gene>
<dbReference type="InterPro" id="IPR036291">
    <property type="entry name" value="NAD(P)-bd_dom_sf"/>
</dbReference>
<evidence type="ECO:0000313" key="3">
    <source>
        <dbReference type="EMBL" id="OGK74173.1"/>
    </source>
</evidence>
<name>A0A1F7L223_9BACT</name>
<proteinExistence type="inferred from homology"/>
<dbReference type="InterPro" id="IPR051225">
    <property type="entry name" value="NAD(P)_epim/dehydratase"/>
</dbReference>
<dbReference type="GO" id="GO:0008743">
    <property type="term" value="F:L-threonine 3-dehydrogenase activity"/>
    <property type="evidence" value="ECO:0007669"/>
    <property type="project" value="TreeGrafter"/>
</dbReference>
<dbReference type="SUPFAM" id="SSF51735">
    <property type="entry name" value="NAD(P)-binding Rossmann-fold domains"/>
    <property type="match status" value="1"/>
</dbReference>
<comment type="caution">
    <text evidence="3">The sequence shown here is derived from an EMBL/GenBank/DDBJ whole genome shotgun (WGS) entry which is preliminary data.</text>
</comment>
<evidence type="ECO:0000259" key="2">
    <source>
        <dbReference type="Pfam" id="PF01370"/>
    </source>
</evidence>
<dbReference type="Gene3D" id="3.40.50.720">
    <property type="entry name" value="NAD(P)-binding Rossmann-like Domain"/>
    <property type="match status" value="1"/>
</dbReference>
<evidence type="ECO:0000256" key="1">
    <source>
        <dbReference type="ARBA" id="ARBA00007637"/>
    </source>
</evidence>
<evidence type="ECO:0000313" key="4">
    <source>
        <dbReference type="Proteomes" id="UP000177050"/>
    </source>
</evidence>
<protein>
    <recommendedName>
        <fullName evidence="2">NAD-dependent epimerase/dehydratase domain-containing protein</fullName>
    </recommendedName>
</protein>
<dbReference type="PANTHER" id="PTHR42687:SF1">
    <property type="entry name" value="L-THREONINE 3-DEHYDROGENASE, MITOCHONDRIAL"/>
    <property type="match status" value="1"/>
</dbReference>
<accession>A0A1F7L223</accession>
<reference evidence="3 4" key="1">
    <citation type="journal article" date="2016" name="Nat. Commun.">
        <title>Thousands of microbial genomes shed light on interconnected biogeochemical processes in an aquifer system.</title>
        <authorList>
            <person name="Anantharaman K."/>
            <person name="Brown C.T."/>
            <person name="Hug L.A."/>
            <person name="Sharon I."/>
            <person name="Castelle C.J."/>
            <person name="Probst A.J."/>
            <person name="Thomas B.C."/>
            <person name="Singh A."/>
            <person name="Wilkins M.J."/>
            <person name="Karaoz U."/>
            <person name="Brodie E.L."/>
            <person name="Williams K.H."/>
            <person name="Hubbard S.S."/>
            <person name="Banfield J.F."/>
        </authorList>
    </citation>
    <scope>NUCLEOTIDE SEQUENCE [LARGE SCALE GENOMIC DNA]</scope>
</reference>
<dbReference type="PANTHER" id="PTHR42687">
    <property type="entry name" value="L-THREONINE 3-DEHYDROGENASE"/>
    <property type="match status" value="1"/>
</dbReference>
<feature type="domain" description="NAD-dependent epimerase/dehydratase" evidence="2">
    <location>
        <begin position="4"/>
        <end position="228"/>
    </location>
</feature>
<dbReference type="Pfam" id="PF01370">
    <property type="entry name" value="Epimerase"/>
    <property type="match status" value="1"/>
</dbReference>